<gene>
    <name evidence="1" type="ORF">DB32_006854</name>
</gene>
<reference evidence="1 2" key="1">
    <citation type="submission" date="2015-03" db="EMBL/GenBank/DDBJ databases">
        <title>Genome assembly of Sandaracinus amylolyticus DSM 53668.</title>
        <authorList>
            <person name="Sharma G."/>
            <person name="Subramanian S."/>
        </authorList>
    </citation>
    <scope>NUCLEOTIDE SEQUENCE [LARGE SCALE GENOMIC DNA]</scope>
    <source>
        <strain evidence="1 2">DSM 53668</strain>
    </source>
</reference>
<proteinExistence type="predicted"/>
<dbReference type="OrthoDB" id="231687at2"/>
<organism evidence="1 2">
    <name type="scientific">Sandaracinus amylolyticus</name>
    <dbReference type="NCBI Taxonomy" id="927083"/>
    <lineage>
        <taxon>Bacteria</taxon>
        <taxon>Pseudomonadati</taxon>
        <taxon>Myxococcota</taxon>
        <taxon>Polyangia</taxon>
        <taxon>Polyangiales</taxon>
        <taxon>Sandaracinaceae</taxon>
        <taxon>Sandaracinus</taxon>
    </lineage>
</organism>
<dbReference type="PROSITE" id="PS51318">
    <property type="entry name" value="TAT"/>
    <property type="match status" value="1"/>
</dbReference>
<dbReference type="Proteomes" id="UP000034883">
    <property type="component" value="Chromosome"/>
</dbReference>
<protein>
    <recommendedName>
        <fullName evidence="3">Tat (Twin-arginine translocation) pathway signal sequence domain protein</fullName>
    </recommendedName>
</protein>
<evidence type="ECO:0000313" key="1">
    <source>
        <dbReference type="EMBL" id="AKF09705.1"/>
    </source>
</evidence>
<dbReference type="Pfam" id="PF07586">
    <property type="entry name" value="HXXSHH"/>
    <property type="match status" value="1"/>
</dbReference>
<accession>A0A0F6W7Y2</accession>
<keyword evidence="2" id="KW-1185">Reference proteome</keyword>
<dbReference type="EMBL" id="CP011125">
    <property type="protein sequence ID" value="AKF09705.1"/>
    <property type="molecule type" value="Genomic_DNA"/>
</dbReference>
<dbReference type="STRING" id="927083.DB32_006854"/>
<dbReference type="InterPro" id="IPR011447">
    <property type="entry name" value="DUF1552"/>
</dbReference>
<sequence length="455" mass="48606">MRLSRRAMLRGALGGAVCTMGLPLLDAMLDGHGTAHADGTALPKRFAVFFWANGLPWHGAHGHGRPDHWTPSTIGAGWSATPLLSPLAGLEPSIDVITGLEPHTEIPSDPPGQGDGHMRGCAVALTSDRPRSEGFHHPDHVFAFQRATLDQVIAAHPDFAGRSILGTQPRFRSIELAVSGARFHDYGHWNAISHRGPDMLNLPMRSARELFAHLFGVPADTAVLGRRASVLDVVAEDARALRRRLGGRDRERLDAHLEHVGEIQTRLRAGVAACTTPAMPGESGGDLIAETEAQTRLLALAMSCDLTRVASMMLTSPATTHVFRDVGVAGGMHQVVHDGDWDAAYRVTQRQMQALRVFLDVLASVPDHDGGTLLDSMVVYATSEYGEGTTHSNREHPVILAGGARGALARGIHAREPGGNLAKVHVTILRALGIETPSYGFHGAETSDAIPGLLV</sequence>
<dbReference type="AlphaFoldDB" id="A0A0F6W7Y2"/>
<dbReference type="InterPro" id="IPR006311">
    <property type="entry name" value="TAT_signal"/>
</dbReference>
<name>A0A0F6W7Y2_9BACT</name>
<evidence type="ECO:0000313" key="2">
    <source>
        <dbReference type="Proteomes" id="UP000034883"/>
    </source>
</evidence>
<dbReference type="KEGG" id="samy:DB32_006854"/>
<evidence type="ECO:0008006" key="3">
    <source>
        <dbReference type="Google" id="ProtNLM"/>
    </source>
</evidence>
<dbReference type="RefSeq" id="WP_053236732.1">
    <property type="nucleotide sequence ID" value="NZ_CP011125.1"/>
</dbReference>